<dbReference type="PROSITE" id="PS00839">
    <property type="entry name" value="SUMT_1"/>
    <property type="match status" value="1"/>
</dbReference>
<feature type="compositionally biased region" description="Basic and acidic residues" evidence="7">
    <location>
        <begin position="262"/>
        <end position="275"/>
    </location>
</feature>
<dbReference type="GO" id="GO:0032259">
    <property type="term" value="P:methylation"/>
    <property type="evidence" value="ECO:0007669"/>
    <property type="project" value="UniProtKB-KW"/>
</dbReference>
<feature type="compositionally biased region" description="Low complexity" evidence="7">
    <location>
        <begin position="368"/>
        <end position="389"/>
    </location>
</feature>
<dbReference type="EMBL" id="JBHSQO010000035">
    <property type="protein sequence ID" value="MFC6092916.1"/>
    <property type="molecule type" value="Genomic_DNA"/>
</dbReference>
<feature type="region of interest" description="Disordered" evidence="7">
    <location>
        <begin position="232"/>
        <end position="289"/>
    </location>
</feature>
<comment type="pathway">
    <text evidence="1">Cofactor biosynthesis; adenosylcobalamin biosynthesis.</text>
</comment>
<organism evidence="9 10">
    <name type="scientific">Saccharothrix lopnurensis</name>
    <dbReference type="NCBI Taxonomy" id="1670621"/>
    <lineage>
        <taxon>Bacteria</taxon>
        <taxon>Bacillati</taxon>
        <taxon>Actinomycetota</taxon>
        <taxon>Actinomycetes</taxon>
        <taxon>Pseudonocardiales</taxon>
        <taxon>Pseudonocardiaceae</taxon>
        <taxon>Saccharothrix</taxon>
    </lineage>
</organism>
<evidence type="ECO:0000256" key="6">
    <source>
        <dbReference type="ARBA" id="ARBA00022691"/>
    </source>
</evidence>
<dbReference type="InterPro" id="IPR014776">
    <property type="entry name" value="4pyrrole_Mease_sub2"/>
</dbReference>
<keyword evidence="3" id="KW-0169">Cobalamin biosynthesis</keyword>
<dbReference type="InterPro" id="IPR050161">
    <property type="entry name" value="Siro_Cobalamin_biosynth"/>
</dbReference>
<name>A0ABW1PBK0_9PSEU</name>
<dbReference type="SUPFAM" id="SSF53790">
    <property type="entry name" value="Tetrapyrrole methylase"/>
    <property type="match status" value="1"/>
</dbReference>
<dbReference type="PANTHER" id="PTHR45790">
    <property type="entry name" value="SIROHEME SYNTHASE-RELATED"/>
    <property type="match status" value="1"/>
</dbReference>
<proteinExistence type="inferred from homology"/>
<protein>
    <submittedName>
        <fullName evidence="9">SAM-dependent methyltransferase</fullName>
    </submittedName>
</protein>
<dbReference type="InterPro" id="IPR014777">
    <property type="entry name" value="4pyrrole_Mease_sub1"/>
</dbReference>
<dbReference type="Proteomes" id="UP001596220">
    <property type="component" value="Unassembled WGS sequence"/>
</dbReference>
<reference evidence="10" key="1">
    <citation type="journal article" date="2019" name="Int. J. Syst. Evol. Microbiol.">
        <title>The Global Catalogue of Microorganisms (GCM) 10K type strain sequencing project: providing services to taxonomists for standard genome sequencing and annotation.</title>
        <authorList>
            <consortium name="The Broad Institute Genomics Platform"/>
            <consortium name="The Broad Institute Genome Sequencing Center for Infectious Disease"/>
            <person name="Wu L."/>
            <person name="Ma J."/>
        </authorList>
    </citation>
    <scope>NUCLEOTIDE SEQUENCE [LARGE SCALE GENOMIC DNA]</scope>
    <source>
        <strain evidence="10">CGMCC 4.7246</strain>
    </source>
</reference>
<keyword evidence="10" id="KW-1185">Reference proteome</keyword>
<accession>A0ABW1PBK0</accession>
<dbReference type="InterPro" id="IPR000878">
    <property type="entry name" value="4pyrrol_Mease"/>
</dbReference>
<dbReference type="GO" id="GO:0008168">
    <property type="term" value="F:methyltransferase activity"/>
    <property type="evidence" value="ECO:0007669"/>
    <property type="project" value="UniProtKB-KW"/>
</dbReference>
<keyword evidence="6" id="KW-0949">S-adenosyl-L-methionine</keyword>
<dbReference type="Gene3D" id="3.30.950.10">
    <property type="entry name" value="Methyltransferase, Cobalt-precorrin-4 Transmethylase, Domain 2"/>
    <property type="match status" value="1"/>
</dbReference>
<dbReference type="RefSeq" id="WP_380639591.1">
    <property type="nucleotide sequence ID" value="NZ_JBHSQO010000035.1"/>
</dbReference>
<dbReference type="PANTHER" id="PTHR45790:SF4">
    <property type="entry name" value="COBALT-PRECORRIN-4 C(11)-METHYLTRANSFERASE"/>
    <property type="match status" value="1"/>
</dbReference>
<gene>
    <name evidence="9" type="ORF">ACFP3R_26890</name>
</gene>
<feature type="domain" description="Tetrapyrrole methylase" evidence="8">
    <location>
        <begin position="5"/>
        <end position="205"/>
    </location>
</feature>
<dbReference type="Pfam" id="PF00590">
    <property type="entry name" value="TP_methylase"/>
    <property type="match status" value="1"/>
</dbReference>
<dbReference type="InterPro" id="IPR035996">
    <property type="entry name" value="4pyrrol_Methylase_sf"/>
</dbReference>
<evidence type="ECO:0000256" key="2">
    <source>
        <dbReference type="ARBA" id="ARBA00005879"/>
    </source>
</evidence>
<keyword evidence="4 9" id="KW-0489">Methyltransferase</keyword>
<evidence type="ECO:0000256" key="4">
    <source>
        <dbReference type="ARBA" id="ARBA00022603"/>
    </source>
</evidence>
<dbReference type="InterPro" id="IPR006362">
    <property type="entry name" value="Cbl_synth_CobM/CibF"/>
</dbReference>
<dbReference type="CDD" id="cd11641">
    <property type="entry name" value="Precorrin-4_C11-MT"/>
    <property type="match status" value="1"/>
</dbReference>
<evidence type="ECO:0000313" key="9">
    <source>
        <dbReference type="EMBL" id="MFC6092916.1"/>
    </source>
</evidence>
<comment type="similarity">
    <text evidence="2">Belongs to the precorrin methyltransferase family.</text>
</comment>
<dbReference type="InterPro" id="IPR003043">
    <property type="entry name" value="Uropor_MeTrfase_CS"/>
</dbReference>
<feature type="region of interest" description="Disordered" evidence="7">
    <location>
        <begin position="309"/>
        <end position="399"/>
    </location>
</feature>
<evidence type="ECO:0000256" key="1">
    <source>
        <dbReference type="ARBA" id="ARBA00004953"/>
    </source>
</evidence>
<feature type="compositionally biased region" description="Basic residues" evidence="7">
    <location>
        <begin position="390"/>
        <end position="399"/>
    </location>
</feature>
<evidence type="ECO:0000259" key="8">
    <source>
        <dbReference type="Pfam" id="PF00590"/>
    </source>
</evidence>
<evidence type="ECO:0000313" key="10">
    <source>
        <dbReference type="Proteomes" id="UP001596220"/>
    </source>
</evidence>
<evidence type="ECO:0000256" key="5">
    <source>
        <dbReference type="ARBA" id="ARBA00022679"/>
    </source>
</evidence>
<evidence type="ECO:0000256" key="7">
    <source>
        <dbReference type="SAM" id="MobiDB-lite"/>
    </source>
</evidence>
<sequence length="399" mass="42274">MTGRVSFVGAGPGAADLITVRGARRIAEADVVLWAPAVVEAECVREHARPDAELVDFSRVPEPEVVELYRRAAAGRLRVVRLHAGDPALWGGLNEQRDVCRRLGLDTEVVPGVSQVSAAAASVGRELTASDVAQSLVLVGPETAEHVEAFAAHGTTMAISASGARAGQVVERLRAGGYPDDTPVVVAYKVSLPDETVVRTTVGGLEACVKEHKLYRTTLLLVGKVLAPPAPRGRSAAVVVEGDEPVRRSRPSRWALRAGRSAGERSGERTAERSTGDSPSAAAWSAVHDWQETARSKRAAARVRDEPVLDLVIGTGEPEDREDREDPAGPVDTRDPAEDPTEDPTEDPAVPAEDVDTATVAGEPRPKPVVAAAAKPKPTTVRASTTPRTPRTKKSKRAH</sequence>
<feature type="compositionally biased region" description="Basic and acidic residues" evidence="7">
    <location>
        <begin position="324"/>
        <end position="337"/>
    </location>
</feature>
<evidence type="ECO:0000256" key="3">
    <source>
        <dbReference type="ARBA" id="ARBA00022573"/>
    </source>
</evidence>
<keyword evidence="5" id="KW-0808">Transferase</keyword>
<dbReference type="Gene3D" id="3.40.1010.10">
    <property type="entry name" value="Cobalt-precorrin-4 Transmethylase, Domain 1"/>
    <property type="match status" value="1"/>
</dbReference>
<comment type="caution">
    <text evidence="9">The sequence shown here is derived from an EMBL/GenBank/DDBJ whole genome shotgun (WGS) entry which is preliminary data.</text>
</comment>